<dbReference type="RefSeq" id="WP_163691629.1">
    <property type="nucleotide sequence ID" value="NZ_FXTW01000001.1"/>
</dbReference>
<dbReference type="EC" id="3.5.2.7" evidence="2 8"/>
<gene>
    <name evidence="10" type="primary">hutI</name>
    <name evidence="10" type="ORF">GWK09_03570</name>
</gene>
<evidence type="ECO:0000313" key="11">
    <source>
        <dbReference type="Proteomes" id="UP000468443"/>
    </source>
</evidence>
<dbReference type="SUPFAM" id="SSF51556">
    <property type="entry name" value="Metallo-dependent hydrolases"/>
    <property type="match status" value="1"/>
</dbReference>
<dbReference type="EMBL" id="JAABOP010000001">
    <property type="protein sequence ID" value="NER09581.1"/>
    <property type="molecule type" value="Genomic_DNA"/>
</dbReference>
<evidence type="ECO:0000313" key="10">
    <source>
        <dbReference type="EMBL" id="NER09581.1"/>
    </source>
</evidence>
<dbReference type="InterPro" id="IPR005920">
    <property type="entry name" value="HutI"/>
</dbReference>
<dbReference type="InterPro" id="IPR011059">
    <property type="entry name" value="Metal-dep_hydrolase_composite"/>
</dbReference>
<reference evidence="10 11" key="1">
    <citation type="submission" date="2020-01" db="EMBL/GenBank/DDBJ databases">
        <title>Muriicola jejuensis KCTC 22299.</title>
        <authorList>
            <person name="Wang G."/>
        </authorList>
    </citation>
    <scope>NUCLEOTIDE SEQUENCE [LARGE SCALE GENOMIC DNA]</scope>
    <source>
        <strain evidence="10 11">KCTC 22299</strain>
    </source>
</reference>
<sequence>MNTYAYIGPFTELLPMDALSLKGGLREESLKVLHHQGILVKDGTILEIDDHSRLISKAREVGAEITIIDIPVVALPGFIDCHTHICFSGSRAGDYALRNAGSTYLEISKAGGGIWDTVTKTRQASEEELTLGIVARAEKHLAQGVTTMEVKSGYGLQVEEELKMLRAIRNARASLSVDLVSTCLAAHMLPRDFKGSRKEYLEVLGEELLPKIKAEGLSKRVDAFIEEGAFSPSDIIPYFKKARALCFDITVHADQFTTGGSQVAIDYQAISADHLEASTSKEIAALGSSNVVAVALPGASLGLGCGFAPARDLLDAGASLAIASDHNPGSAPMGQLLTQAAILGAMQKLNTAEVFAGITFRAAAALNLHDRGVLAKGKLADLVLFPTSDHREILYHQGSLQPMYTIKRGKVIYPKPKA</sequence>
<proteinExistence type="predicted"/>
<evidence type="ECO:0000256" key="7">
    <source>
        <dbReference type="ARBA" id="ARBA00023004"/>
    </source>
</evidence>
<evidence type="ECO:0000256" key="3">
    <source>
        <dbReference type="ARBA" id="ARBA00022723"/>
    </source>
</evidence>
<dbReference type="InterPro" id="IPR006680">
    <property type="entry name" value="Amidohydro-rel"/>
</dbReference>
<dbReference type="Pfam" id="PF01979">
    <property type="entry name" value="Amidohydro_1"/>
    <property type="match status" value="1"/>
</dbReference>
<dbReference type="GO" id="GO:0050480">
    <property type="term" value="F:imidazolonepropionase activity"/>
    <property type="evidence" value="ECO:0007669"/>
    <property type="project" value="UniProtKB-UniRule"/>
</dbReference>
<accession>A0A6P0U8J2</accession>
<dbReference type="NCBIfam" id="TIGR01224">
    <property type="entry name" value="hutI"/>
    <property type="match status" value="1"/>
</dbReference>
<keyword evidence="3" id="KW-0479">Metal-binding</keyword>
<evidence type="ECO:0000256" key="2">
    <source>
        <dbReference type="ARBA" id="ARBA00012864"/>
    </source>
</evidence>
<dbReference type="Proteomes" id="UP000468443">
    <property type="component" value="Unassembled WGS sequence"/>
</dbReference>
<evidence type="ECO:0000256" key="6">
    <source>
        <dbReference type="ARBA" id="ARBA00022833"/>
    </source>
</evidence>
<evidence type="ECO:0000256" key="8">
    <source>
        <dbReference type="NCBIfam" id="TIGR01224"/>
    </source>
</evidence>
<dbReference type="Gene3D" id="3.20.20.140">
    <property type="entry name" value="Metal-dependent hydrolases"/>
    <property type="match status" value="1"/>
</dbReference>
<evidence type="ECO:0000256" key="5">
    <source>
        <dbReference type="ARBA" id="ARBA00022808"/>
    </source>
</evidence>
<dbReference type="GO" id="GO:0019556">
    <property type="term" value="P:L-histidine catabolic process to glutamate and formamide"/>
    <property type="evidence" value="ECO:0007669"/>
    <property type="project" value="UniProtKB-UniRule"/>
</dbReference>
<dbReference type="GO" id="GO:0005737">
    <property type="term" value="C:cytoplasm"/>
    <property type="evidence" value="ECO:0007669"/>
    <property type="project" value="UniProtKB-UniRule"/>
</dbReference>
<dbReference type="AlphaFoldDB" id="A0A6P0U8J2"/>
<protein>
    <recommendedName>
        <fullName evidence="2 8">Imidazolonepropionase</fullName>
        <ecNumber evidence="2 8">3.5.2.7</ecNumber>
    </recommendedName>
</protein>
<keyword evidence="5" id="KW-0369">Histidine metabolism</keyword>
<dbReference type="PANTHER" id="PTHR42752:SF1">
    <property type="entry name" value="IMIDAZOLONEPROPIONASE-RELATED"/>
    <property type="match status" value="1"/>
</dbReference>
<dbReference type="PANTHER" id="PTHR42752">
    <property type="entry name" value="IMIDAZOLONEPROPIONASE"/>
    <property type="match status" value="1"/>
</dbReference>
<organism evidence="10 11">
    <name type="scientific">Muriicola jejuensis</name>
    <dbReference type="NCBI Taxonomy" id="504488"/>
    <lineage>
        <taxon>Bacteria</taxon>
        <taxon>Pseudomonadati</taxon>
        <taxon>Bacteroidota</taxon>
        <taxon>Flavobacteriia</taxon>
        <taxon>Flavobacteriales</taxon>
        <taxon>Flavobacteriaceae</taxon>
        <taxon>Muriicola</taxon>
    </lineage>
</organism>
<keyword evidence="7" id="KW-0408">Iron</keyword>
<dbReference type="InterPro" id="IPR032466">
    <property type="entry name" value="Metal_Hydrolase"/>
</dbReference>
<comment type="caution">
    <text evidence="10">The sequence shown here is derived from an EMBL/GenBank/DDBJ whole genome shotgun (WGS) entry which is preliminary data.</text>
</comment>
<name>A0A6P0U8J2_9FLAO</name>
<feature type="domain" description="Amidohydrolase-related" evidence="9">
    <location>
        <begin position="74"/>
        <end position="410"/>
    </location>
</feature>
<evidence type="ECO:0000259" key="9">
    <source>
        <dbReference type="Pfam" id="PF01979"/>
    </source>
</evidence>
<comment type="pathway">
    <text evidence="1">Amino-acid degradation.</text>
</comment>
<keyword evidence="11" id="KW-1185">Reference proteome</keyword>
<evidence type="ECO:0000256" key="1">
    <source>
        <dbReference type="ARBA" id="ARBA00005023"/>
    </source>
</evidence>
<keyword evidence="6" id="KW-0862">Zinc</keyword>
<dbReference type="Gene3D" id="2.30.40.10">
    <property type="entry name" value="Urease, subunit C, domain 1"/>
    <property type="match status" value="1"/>
</dbReference>
<evidence type="ECO:0000256" key="4">
    <source>
        <dbReference type="ARBA" id="ARBA00022801"/>
    </source>
</evidence>
<dbReference type="SUPFAM" id="SSF51338">
    <property type="entry name" value="Composite domain of metallo-dependent hydrolases"/>
    <property type="match status" value="1"/>
</dbReference>
<keyword evidence="4 10" id="KW-0378">Hydrolase</keyword>
<dbReference type="GO" id="GO:0046872">
    <property type="term" value="F:metal ion binding"/>
    <property type="evidence" value="ECO:0007669"/>
    <property type="project" value="UniProtKB-KW"/>
</dbReference>